<dbReference type="Gene3D" id="3.30.70.270">
    <property type="match status" value="1"/>
</dbReference>
<dbReference type="InterPro" id="IPR000160">
    <property type="entry name" value="GGDEF_dom"/>
</dbReference>
<dbReference type="SUPFAM" id="SSF55073">
    <property type="entry name" value="Nucleotide cyclase"/>
    <property type="match status" value="1"/>
</dbReference>
<evidence type="ECO:0000313" key="2">
    <source>
        <dbReference type="EMBL" id="MDR6214239.1"/>
    </source>
</evidence>
<comment type="caution">
    <text evidence="2">The sequence shown here is derived from an EMBL/GenBank/DDBJ whole genome shotgun (WGS) entry which is preliminary data.</text>
</comment>
<reference evidence="2 3" key="1">
    <citation type="submission" date="2023-08" db="EMBL/GenBank/DDBJ databases">
        <title>Functional and genomic diversity of the sorghum phyllosphere microbiome.</title>
        <authorList>
            <person name="Shade A."/>
        </authorList>
    </citation>
    <scope>NUCLEOTIDE SEQUENCE [LARGE SCALE GENOMIC DNA]</scope>
    <source>
        <strain evidence="2 3">SORGH_AS_0335</strain>
    </source>
</reference>
<dbReference type="PANTHER" id="PTHR44757:SF2">
    <property type="entry name" value="BIOFILM ARCHITECTURE MAINTENANCE PROTEIN MBAA"/>
    <property type="match status" value="1"/>
</dbReference>
<dbReference type="PROSITE" id="PS50887">
    <property type="entry name" value="GGDEF"/>
    <property type="match status" value="1"/>
</dbReference>
<proteinExistence type="predicted"/>
<dbReference type="Proteomes" id="UP001267710">
    <property type="component" value="Unassembled WGS sequence"/>
</dbReference>
<feature type="domain" description="GGDEF" evidence="1">
    <location>
        <begin position="319"/>
        <end position="452"/>
    </location>
</feature>
<dbReference type="Pfam" id="PF12860">
    <property type="entry name" value="PAS_7"/>
    <property type="match status" value="2"/>
</dbReference>
<dbReference type="InterPro" id="IPR052155">
    <property type="entry name" value="Biofilm_reg_signaling"/>
</dbReference>
<organism evidence="2 3">
    <name type="scientific">Paracidovorax wautersii</name>
    <dbReference type="NCBI Taxonomy" id="1177982"/>
    <lineage>
        <taxon>Bacteria</taxon>
        <taxon>Pseudomonadati</taxon>
        <taxon>Pseudomonadota</taxon>
        <taxon>Betaproteobacteria</taxon>
        <taxon>Burkholderiales</taxon>
        <taxon>Comamonadaceae</taxon>
        <taxon>Paracidovorax</taxon>
    </lineage>
</organism>
<evidence type="ECO:0000259" key="1">
    <source>
        <dbReference type="PROSITE" id="PS50887"/>
    </source>
</evidence>
<sequence length="454" mass="49061">MDYRLTAALLDSLGIALCVFDRQHRTVLWNQCFLEFFPEHEGQVHVGEPYADNLRRFYRRRLAPQDQQYLERYVADGVARHASQGRPYVFQHLGRWLRVAAAPSAEDGHRVRVWVDLSGAAEQVPAAAPLPGAVATATAAATAAAVDAAQALPATRFGEVLQVLEHAGDGTSVHGGDGRILFANAHFLSLYGLASKACALGRTYPELVRQRWAEDGTPQEHGARAEDLAAALNDSLLFAGVPFDVPLPGGRWVRVSMNRLADGQTCAFHTDISTDRRRHDELRALTDQLREESRHDALTGLQNRRGLHGMVQSLSDEAGPHGLLYIDLDGFKAVNDAAGHQAGDEVLCQVAGVLRHTVRQGDTLVRIGGDEFVVVLQGCDAAQARAVGGKLIEAIARQPFTAAGMAFHVGASAGVRIFSGHSDSPDVVLHDADVACYRAKRNGRGRVEVFGADA</sequence>
<protein>
    <submittedName>
        <fullName evidence="2">Diguanylate cyclase (GGDEF)-like protein</fullName>
    </submittedName>
</protein>
<dbReference type="CDD" id="cd01949">
    <property type="entry name" value="GGDEF"/>
    <property type="match status" value="1"/>
</dbReference>
<dbReference type="SMART" id="SM00267">
    <property type="entry name" value="GGDEF"/>
    <property type="match status" value="1"/>
</dbReference>
<dbReference type="SMART" id="SM00091">
    <property type="entry name" value="PAS"/>
    <property type="match status" value="2"/>
</dbReference>
<dbReference type="InterPro" id="IPR029787">
    <property type="entry name" value="Nucleotide_cyclase"/>
</dbReference>
<dbReference type="Gene3D" id="3.30.450.20">
    <property type="entry name" value="PAS domain"/>
    <property type="match status" value="2"/>
</dbReference>
<dbReference type="Pfam" id="PF00990">
    <property type="entry name" value="GGDEF"/>
    <property type="match status" value="1"/>
</dbReference>
<keyword evidence="3" id="KW-1185">Reference proteome</keyword>
<name>A0ABU1IDA0_9BURK</name>
<dbReference type="InterPro" id="IPR043128">
    <property type="entry name" value="Rev_trsase/Diguanyl_cyclase"/>
</dbReference>
<dbReference type="InterPro" id="IPR000014">
    <property type="entry name" value="PAS"/>
</dbReference>
<evidence type="ECO:0000313" key="3">
    <source>
        <dbReference type="Proteomes" id="UP001267710"/>
    </source>
</evidence>
<dbReference type="SUPFAM" id="SSF55785">
    <property type="entry name" value="PYP-like sensor domain (PAS domain)"/>
    <property type="match status" value="2"/>
</dbReference>
<dbReference type="PANTHER" id="PTHR44757">
    <property type="entry name" value="DIGUANYLATE CYCLASE DGCP"/>
    <property type="match status" value="1"/>
</dbReference>
<gene>
    <name evidence="2" type="ORF">QE399_001928</name>
</gene>
<accession>A0ABU1IDA0</accession>
<dbReference type="CDD" id="cd00130">
    <property type="entry name" value="PAS"/>
    <property type="match status" value="1"/>
</dbReference>
<dbReference type="EMBL" id="JAVIZX010000001">
    <property type="protein sequence ID" value="MDR6214239.1"/>
    <property type="molecule type" value="Genomic_DNA"/>
</dbReference>
<dbReference type="InterPro" id="IPR035965">
    <property type="entry name" value="PAS-like_dom_sf"/>
</dbReference>
<dbReference type="RefSeq" id="WP_309828300.1">
    <property type="nucleotide sequence ID" value="NZ_JAVIZX010000001.1"/>
</dbReference>
<dbReference type="NCBIfam" id="TIGR00254">
    <property type="entry name" value="GGDEF"/>
    <property type="match status" value="1"/>
</dbReference>